<gene>
    <name evidence="5" type="ORF">Clacol_001416</name>
</gene>
<evidence type="ECO:0000256" key="2">
    <source>
        <dbReference type="PROSITE-ProRule" id="PRU00176"/>
    </source>
</evidence>
<keyword evidence="1 2" id="KW-0694">RNA-binding</keyword>
<dbReference type="PANTHER" id="PTHR23236:SF95">
    <property type="entry name" value="NUCLEOLAR PROTEIN 13"/>
    <property type="match status" value="1"/>
</dbReference>
<feature type="region of interest" description="Disordered" evidence="3">
    <location>
        <begin position="205"/>
        <end position="226"/>
    </location>
</feature>
<dbReference type="EMBL" id="BPWL01000002">
    <property type="protein sequence ID" value="GJJ07216.1"/>
    <property type="molecule type" value="Genomic_DNA"/>
</dbReference>
<feature type="compositionally biased region" description="Gly residues" evidence="3">
    <location>
        <begin position="144"/>
        <end position="157"/>
    </location>
</feature>
<dbReference type="GO" id="GO:0003723">
    <property type="term" value="F:RNA binding"/>
    <property type="evidence" value="ECO:0007669"/>
    <property type="project" value="UniProtKB-UniRule"/>
</dbReference>
<dbReference type="SMART" id="SM00360">
    <property type="entry name" value="RRM"/>
    <property type="match status" value="2"/>
</dbReference>
<sequence>MTSSSPTSSSSSDSSLNSGSDSEESVILRKRKRTEVDEEKQSVESSSDSDSDTNATSEEDIIKEKEGETQVLSHAARRRLKNEKQKAAKQNPETITAPRRQNSVWVGNLAFKTTEQSLRDFFTRHIPGCEITRINMPGKTGQDIRGGGGTDFEGRPGGASPAGVDKTKSKSARKILAAQKQPPAPTLFFGNLGFQVTESSLKEMLEHHREAPGEKKAEDKENQKEKQWIKKVRLGTFEDSGKCKGWAFVDFHAVEDATYALINLKNHHLDGRKLVVEYASQEAVRRGGGGPQPSQKPFQRQKHRGSKQERTDDEKADPAEELTEGRPIKKTKLETDTDRRPVKPRRTKPGAALAMAKRETAAIVPFSGKRIVF</sequence>
<feature type="region of interest" description="Disordered" evidence="3">
    <location>
        <begin position="133"/>
        <end position="172"/>
    </location>
</feature>
<dbReference type="InterPro" id="IPR000504">
    <property type="entry name" value="RRM_dom"/>
</dbReference>
<feature type="compositionally biased region" description="Low complexity" evidence="3">
    <location>
        <begin position="1"/>
        <end position="20"/>
    </location>
</feature>
<evidence type="ECO:0000313" key="5">
    <source>
        <dbReference type="EMBL" id="GJJ07216.1"/>
    </source>
</evidence>
<dbReference type="SUPFAM" id="SSF54928">
    <property type="entry name" value="RNA-binding domain, RBD"/>
    <property type="match status" value="2"/>
</dbReference>
<evidence type="ECO:0000256" key="3">
    <source>
        <dbReference type="SAM" id="MobiDB-lite"/>
    </source>
</evidence>
<dbReference type="InterPro" id="IPR035979">
    <property type="entry name" value="RBD_domain_sf"/>
</dbReference>
<protein>
    <recommendedName>
        <fullName evidence="4">RRM domain-containing protein</fullName>
    </recommendedName>
</protein>
<dbReference type="PROSITE" id="PS50102">
    <property type="entry name" value="RRM"/>
    <property type="match status" value="1"/>
</dbReference>
<evidence type="ECO:0000259" key="4">
    <source>
        <dbReference type="PROSITE" id="PS50102"/>
    </source>
</evidence>
<comment type="caution">
    <text evidence="5">The sequence shown here is derived from an EMBL/GenBank/DDBJ whole genome shotgun (WGS) entry which is preliminary data.</text>
</comment>
<feature type="compositionally biased region" description="Polar residues" evidence="3">
    <location>
        <begin position="91"/>
        <end position="101"/>
    </location>
</feature>
<name>A0AAV4ZY75_9AGAM</name>
<dbReference type="PANTHER" id="PTHR23236">
    <property type="entry name" value="EUKARYOTIC TRANSLATION INITIATION FACTOR 4B/4H"/>
    <property type="match status" value="1"/>
</dbReference>
<reference evidence="5" key="1">
    <citation type="submission" date="2021-10" db="EMBL/GenBank/DDBJ databases">
        <title>De novo Genome Assembly of Clathrus columnatus (Basidiomycota, Fungi) Using Illumina and Nanopore Sequence Data.</title>
        <authorList>
            <person name="Ogiso-Tanaka E."/>
            <person name="Itagaki H."/>
            <person name="Hosoya T."/>
            <person name="Hosaka K."/>
        </authorList>
    </citation>
    <scope>NUCLEOTIDE SEQUENCE</scope>
    <source>
        <strain evidence="5">MO-923</strain>
    </source>
</reference>
<evidence type="ECO:0000256" key="1">
    <source>
        <dbReference type="ARBA" id="ARBA00022884"/>
    </source>
</evidence>
<feature type="domain" description="RRM" evidence="4">
    <location>
        <begin position="185"/>
        <end position="281"/>
    </location>
</feature>
<dbReference type="Pfam" id="PF00076">
    <property type="entry name" value="RRM_1"/>
    <property type="match status" value="1"/>
</dbReference>
<proteinExistence type="predicted"/>
<feature type="region of interest" description="Disordered" evidence="3">
    <location>
        <begin position="282"/>
        <end position="353"/>
    </location>
</feature>
<dbReference type="InterPro" id="IPR012677">
    <property type="entry name" value="Nucleotide-bd_a/b_plait_sf"/>
</dbReference>
<dbReference type="AlphaFoldDB" id="A0AAV4ZY75"/>
<feature type="compositionally biased region" description="Acidic residues" evidence="3">
    <location>
        <begin position="47"/>
        <end position="59"/>
    </location>
</feature>
<dbReference type="GO" id="GO:0005730">
    <property type="term" value="C:nucleolus"/>
    <property type="evidence" value="ECO:0007669"/>
    <property type="project" value="TreeGrafter"/>
</dbReference>
<dbReference type="Gene3D" id="3.30.70.330">
    <property type="match status" value="2"/>
</dbReference>
<keyword evidence="6" id="KW-1185">Reference proteome</keyword>
<feature type="compositionally biased region" description="Basic and acidic residues" evidence="3">
    <location>
        <begin position="306"/>
        <end position="341"/>
    </location>
</feature>
<feature type="region of interest" description="Disordered" evidence="3">
    <location>
        <begin position="1"/>
        <end position="101"/>
    </location>
</feature>
<evidence type="ECO:0000313" key="6">
    <source>
        <dbReference type="Proteomes" id="UP001050691"/>
    </source>
</evidence>
<accession>A0AAV4ZY75</accession>
<organism evidence="5 6">
    <name type="scientific">Clathrus columnatus</name>
    <dbReference type="NCBI Taxonomy" id="1419009"/>
    <lineage>
        <taxon>Eukaryota</taxon>
        <taxon>Fungi</taxon>
        <taxon>Dikarya</taxon>
        <taxon>Basidiomycota</taxon>
        <taxon>Agaricomycotina</taxon>
        <taxon>Agaricomycetes</taxon>
        <taxon>Phallomycetidae</taxon>
        <taxon>Phallales</taxon>
        <taxon>Clathraceae</taxon>
        <taxon>Clathrus</taxon>
    </lineage>
</organism>
<dbReference type="Proteomes" id="UP001050691">
    <property type="component" value="Unassembled WGS sequence"/>
</dbReference>